<protein>
    <submittedName>
        <fullName evidence="3">ABC transporter family substrate-binding protein</fullName>
    </submittedName>
</protein>
<dbReference type="PANTHER" id="PTHR30290">
    <property type="entry name" value="PERIPLASMIC BINDING COMPONENT OF ABC TRANSPORTER"/>
    <property type="match status" value="1"/>
</dbReference>
<evidence type="ECO:0000256" key="1">
    <source>
        <dbReference type="SAM" id="SignalP"/>
    </source>
</evidence>
<dbReference type="InterPro" id="IPR039424">
    <property type="entry name" value="SBP_5"/>
</dbReference>
<dbReference type="RefSeq" id="WP_192863641.1">
    <property type="nucleotide sequence ID" value="NZ_JADAQT010000097.1"/>
</dbReference>
<name>A0ABR9N0A0_9MICO</name>
<keyword evidence="4" id="KW-1185">Reference proteome</keyword>
<keyword evidence="1" id="KW-0732">Signal</keyword>
<feature type="chain" id="PRO_5047051739" evidence="1">
    <location>
        <begin position="30"/>
        <end position="607"/>
    </location>
</feature>
<accession>A0ABR9N0A0</accession>
<dbReference type="SUPFAM" id="SSF53850">
    <property type="entry name" value="Periplasmic binding protein-like II"/>
    <property type="match status" value="1"/>
</dbReference>
<gene>
    <name evidence="3" type="ORF">IHE71_15400</name>
</gene>
<dbReference type="PROSITE" id="PS51257">
    <property type="entry name" value="PROKAR_LIPOPROTEIN"/>
    <property type="match status" value="1"/>
</dbReference>
<sequence length="607" mass="65301">MKIRRLSAAIAAVASGALLFSACSSPLGGDEGEGGSEDGGSVEAEGPCKADLGDVTTAEGDIKVANEQELFAYNGLTSDTYSTYNSAILDRMQGSFFYFGTDGTICHDDAWGSYEALSDTEVQYTLSDEATWSDGTPVTYADYLLDWATQAITADIAVSDDATEEPLFNHVSGLTMGDYVPAGPEADAADAKQFTYNYERVNADWEILVGPALPAHVVAEQIGVTTEELVDAIHNLDADVLEDAAEFWNEGWLLDKPGELPDPALTPSSGPYMFAEGGWSAGQSVTLTANPDYWGPAPASETLTFRQIASDGQIQALQNGDLDVIQPNGPTVDTIDQIEALGDSVTLQTGQTLIWEHLDFNFREGSIFSDDEGGLAAREAFALCVPRQKIVDDLIKPVDSTAVVMNAREVFPFQDTYEEVTSASYDGRYDEVDIEAAQAKFAESGLEEGTEVRIGYLDPNPRRTDTVSAIKASCDEVGFEIVDSGSGTFFDEELGNGDYEVALFAWAGSGQITSGENIYSTPGGQNYGEYSNETVDEAWETLSTSTDPAVHTEQQKIIEKELWDTLFGIPLYAHPGVVASSSSVNNVRQTATQGGVTWNAEQWQRAE</sequence>
<dbReference type="PANTHER" id="PTHR30290:SF65">
    <property type="entry name" value="MONOACYL PHOSPHATIDYLINOSITOL TETRAMANNOSIDE-BINDING PROTEIN LPQW-RELATED"/>
    <property type="match status" value="1"/>
</dbReference>
<feature type="signal peptide" evidence="1">
    <location>
        <begin position="1"/>
        <end position="29"/>
    </location>
</feature>
<dbReference type="EMBL" id="JADAQT010000097">
    <property type="protein sequence ID" value="MBE1877079.1"/>
    <property type="molecule type" value="Genomic_DNA"/>
</dbReference>
<dbReference type="Pfam" id="PF00496">
    <property type="entry name" value="SBP_bac_5"/>
    <property type="match status" value="1"/>
</dbReference>
<reference evidence="3 4" key="1">
    <citation type="submission" date="2020-10" db="EMBL/GenBank/DDBJ databases">
        <title>Myceligenerans pegani sp. nov., an endophytic actinomycete isolated from Peganum harmala L. in Xinjiang, China.</title>
        <authorList>
            <person name="Xin L."/>
        </authorList>
    </citation>
    <scope>NUCLEOTIDE SEQUENCE [LARGE SCALE GENOMIC DNA]</scope>
    <source>
        <strain evidence="3 4">TRM65318</strain>
    </source>
</reference>
<evidence type="ECO:0000313" key="4">
    <source>
        <dbReference type="Proteomes" id="UP000625527"/>
    </source>
</evidence>
<dbReference type="InterPro" id="IPR000914">
    <property type="entry name" value="SBP_5_dom"/>
</dbReference>
<organism evidence="3 4">
    <name type="scientific">Myceligenerans pegani</name>
    <dbReference type="NCBI Taxonomy" id="2776917"/>
    <lineage>
        <taxon>Bacteria</taxon>
        <taxon>Bacillati</taxon>
        <taxon>Actinomycetota</taxon>
        <taxon>Actinomycetes</taxon>
        <taxon>Micrococcales</taxon>
        <taxon>Promicromonosporaceae</taxon>
        <taxon>Myceligenerans</taxon>
    </lineage>
</organism>
<evidence type="ECO:0000259" key="2">
    <source>
        <dbReference type="Pfam" id="PF00496"/>
    </source>
</evidence>
<proteinExistence type="predicted"/>
<dbReference type="Gene3D" id="3.40.190.10">
    <property type="entry name" value="Periplasmic binding protein-like II"/>
    <property type="match status" value="1"/>
</dbReference>
<dbReference type="Proteomes" id="UP000625527">
    <property type="component" value="Unassembled WGS sequence"/>
</dbReference>
<evidence type="ECO:0000313" key="3">
    <source>
        <dbReference type="EMBL" id="MBE1877079.1"/>
    </source>
</evidence>
<comment type="caution">
    <text evidence="3">The sequence shown here is derived from an EMBL/GenBank/DDBJ whole genome shotgun (WGS) entry which is preliminary data.</text>
</comment>
<feature type="domain" description="Solute-binding protein family 5" evidence="2">
    <location>
        <begin position="120"/>
        <end position="509"/>
    </location>
</feature>
<dbReference type="Gene3D" id="3.10.105.10">
    <property type="entry name" value="Dipeptide-binding Protein, Domain 3"/>
    <property type="match status" value="1"/>
</dbReference>